<feature type="region of interest" description="Disordered" evidence="1">
    <location>
        <begin position="44"/>
        <end position="70"/>
    </location>
</feature>
<proteinExistence type="predicted"/>
<protein>
    <submittedName>
        <fullName evidence="2">Uncharacterized protein</fullName>
    </submittedName>
</protein>
<feature type="compositionally biased region" description="Basic and acidic residues" evidence="1">
    <location>
        <begin position="48"/>
        <end position="70"/>
    </location>
</feature>
<evidence type="ECO:0000313" key="3">
    <source>
        <dbReference type="Proteomes" id="UP000434052"/>
    </source>
</evidence>
<dbReference type="EMBL" id="QMIF01000217">
    <property type="protein sequence ID" value="TVM26681.1"/>
    <property type="molecule type" value="Genomic_DNA"/>
</dbReference>
<reference evidence="2 3" key="1">
    <citation type="submission" date="2018-06" db="EMBL/GenBank/DDBJ databases">
        <title>Complete genome of Desulfovibrio marinus P48SEP.</title>
        <authorList>
            <person name="Crispim J.S."/>
            <person name="Vidigal P.M.P."/>
            <person name="Silva L.C.F."/>
            <person name="Araujo L.C."/>
            <person name="Laguardia C.N."/>
            <person name="Dias R.S."/>
            <person name="Sousa M.P."/>
            <person name="Paula S.O."/>
            <person name="Silva C."/>
        </authorList>
    </citation>
    <scope>NUCLEOTIDE SEQUENCE [LARGE SCALE GENOMIC DNA]</scope>
    <source>
        <strain evidence="2 3">P48SEP</strain>
    </source>
</reference>
<evidence type="ECO:0000256" key="1">
    <source>
        <dbReference type="SAM" id="MobiDB-lite"/>
    </source>
</evidence>
<evidence type="ECO:0000313" key="2">
    <source>
        <dbReference type="EMBL" id="TVM26681.1"/>
    </source>
</evidence>
<organism evidence="2 3">
    <name type="scientific">Oceanidesulfovibrio marinus</name>
    <dbReference type="NCBI Taxonomy" id="370038"/>
    <lineage>
        <taxon>Bacteria</taxon>
        <taxon>Pseudomonadati</taxon>
        <taxon>Thermodesulfobacteriota</taxon>
        <taxon>Desulfovibrionia</taxon>
        <taxon>Desulfovibrionales</taxon>
        <taxon>Desulfovibrionaceae</taxon>
        <taxon>Oceanidesulfovibrio</taxon>
    </lineage>
</organism>
<dbReference type="Proteomes" id="UP000434052">
    <property type="component" value="Unassembled WGS sequence"/>
</dbReference>
<accession>A0A6P1ZAF7</accession>
<name>A0A6P1ZAF7_9BACT</name>
<dbReference type="AlphaFoldDB" id="A0A6P1ZAF7"/>
<gene>
    <name evidence="2" type="ORF">DQK91_22835</name>
</gene>
<sequence>MEDSVVQLEGIGGEVPVFREKGLMLSLPDAIAWALRNRYMGGEANGPNDDKALDQKRGTECGGEIKIKEG</sequence>
<comment type="caution">
    <text evidence="2">The sequence shown here is derived from an EMBL/GenBank/DDBJ whole genome shotgun (WGS) entry which is preliminary data.</text>
</comment>